<dbReference type="EMBL" id="MN739238">
    <property type="protein sequence ID" value="QHS95054.1"/>
    <property type="molecule type" value="Genomic_DNA"/>
</dbReference>
<dbReference type="InterPro" id="IPR013083">
    <property type="entry name" value="Znf_RING/FYVE/PHD"/>
</dbReference>
<organism evidence="1">
    <name type="scientific">viral metagenome</name>
    <dbReference type="NCBI Taxonomy" id="1070528"/>
    <lineage>
        <taxon>unclassified sequences</taxon>
        <taxon>metagenomes</taxon>
        <taxon>organismal metagenomes</taxon>
    </lineage>
</organism>
<evidence type="ECO:0000313" key="1">
    <source>
        <dbReference type="EMBL" id="QHS95054.1"/>
    </source>
</evidence>
<accession>A0A6C0BU08</accession>
<dbReference type="Gene3D" id="3.30.40.10">
    <property type="entry name" value="Zinc/RING finger domain, C3HC4 (zinc finger)"/>
    <property type="match status" value="1"/>
</dbReference>
<sequence>METGENKPTYDELLLKVENLEKSLIFSQEKYKYTIGQRIPTCQICFEPVECPVTFNTCDGFKCHASQSNPSCLLCVRSLLDNMKKQSKNEFTCLWKCCTLKNKGYLTYGEIGRKADDVAEPTMYRMMGSEGITQCRRCNIDCVTVYNLAMHIKKECQRRRVSCNICKKMMEAKELPEHEKTCFYKCKYCHEKLPSVSKDETIHHYCKKKPIFTCKYCLYTFCIETLIEYYNNGTYHKCSKLYKNESVPSTTSNQVPLTITDYMCSNNNSLPARYEHLTETQRDSVFYAFSS</sequence>
<evidence type="ECO:0008006" key="2">
    <source>
        <dbReference type="Google" id="ProtNLM"/>
    </source>
</evidence>
<proteinExistence type="predicted"/>
<name>A0A6C0BU08_9ZZZZ</name>
<protein>
    <recommendedName>
        <fullName evidence="2">TRAF-type domain-containing protein</fullName>
    </recommendedName>
</protein>
<dbReference type="AlphaFoldDB" id="A0A6C0BU08"/>
<reference evidence="1" key="1">
    <citation type="journal article" date="2020" name="Nature">
        <title>Giant virus diversity and host interactions through global metagenomics.</title>
        <authorList>
            <person name="Schulz F."/>
            <person name="Roux S."/>
            <person name="Paez-Espino D."/>
            <person name="Jungbluth S."/>
            <person name="Walsh D.A."/>
            <person name="Denef V.J."/>
            <person name="McMahon K.D."/>
            <person name="Konstantinidis K.T."/>
            <person name="Eloe-Fadrosh E.A."/>
            <person name="Kyrpides N.C."/>
            <person name="Woyke T."/>
        </authorList>
    </citation>
    <scope>NUCLEOTIDE SEQUENCE</scope>
    <source>
        <strain evidence="1">GVMAG-M-3300018428-16</strain>
    </source>
</reference>